<evidence type="ECO:0000313" key="2">
    <source>
        <dbReference type="Proteomes" id="UP000663444"/>
    </source>
</evidence>
<dbReference type="AlphaFoldDB" id="A0A974PWS7"/>
<accession>A0A974PWS7</accession>
<dbReference type="Proteomes" id="UP000663444">
    <property type="component" value="Chromosome"/>
</dbReference>
<sequence length="171" mass="18895">MSGNELPDTNILQPTIEPLFNATDDKWVLMVGKYIINMGGVEAATRLLISIVDRSDNSPVMSGDLPSRLGYLRRRFPREPKERHSRAMAVFEIAAKHVGFRNIVAHSPIIITGHADGSRHVQGILNITPNDPFKAGELVGLDELHSRVDESAALSRDLLSMQEIFRNAVAT</sequence>
<proteinExistence type="predicted"/>
<gene>
    <name evidence="1" type="ORF">IWH25_11285</name>
</gene>
<dbReference type="RefSeq" id="WP_203385908.1">
    <property type="nucleotide sequence ID" value="NZ_CP064781.1"/>
</dbReference>
<dbReference type="KEGG" id="ares:IWH25_11285"/>
<dbReference type="EMBL" id="CP064781">
    <property type="protein sequence ID" value="QRJ62375.1"/>
    <property type="molecule type" value="Genomic_DNA"/>
</dbReference>
<evidence type="ECO:0000313" key="1">
    <source>
        <dbReference type="EMBL" id="QRJ62375.1"/>
    </source>
</evidence>
<name>A0A974PWS7_9RHOO</name>
<protein>
    <submittedName>
        <fullName evidence="1">Uncharacterized protein</fullName>
    </submittedName>
</protein>
<reference evidence="1" key="1">
    <citation type="submission" date="2020-11" db="EMBL/GenBank/DDBJ databases">
        <title>Azospira restricta DSM 18626 genome sequence.</title>
        <authorList>
            <person name="Moe W.M."/>
        </authorList>
    </citation>
    <scope>NUCLEOTIDE SEQUENCE</scope>
    <source>
        <strain evidence="1">DSM 18626</strain>
    </source>
</reference>
<organism evidence="1 2">
    <name type="scientific">Azospira restricta</name>
    <dbReference type="NCBI Taxonomy" id="404405"/>
    <lineage>
        <taxon>Bacteria</taxon>
        <taxon>Pseudomonadati</taxon>
        <taxon>Pseudomonadota</taxon>
        <taxon>Betaproteobacteria</taxon>
        <taxon>Rhodocyclales</taxon>
        <taxon>Rhodocyclaceae</taxon>
        <taxon>Azospira</taxon>
    </lineage>
</organism>
<keyword evidence="2" id="KW-1185">Reference proteome</keyword>